<evidence type="ECO:0000313" key="1">
    <source>
        <dbReference type="EMBL" id="ARO15717.1"/>
    </source>
</evidence>
<gene>
    <name evidence="1" type="ORF">BVG79_02377</name>
</gene>
<dbReference type="KEGG" id="kro:BVG79_02377"/>
<sequence>MSAVARKCSIARFYLVKPARPLRQPRKMSHLMRPIDA</sequence>
<evidence type="ECO:0000313" key="2">
    <source>
        <dbReference type="Proteomes" id="UP000242447"/>
    </source>
</evidence>
<dbReference type="STRING" id="92947.BVG79_02377"/>
<organism evidence="1 2">
    <name type="scientific">Ketogulonicigenium robustum</name>
    <dbReference type="NCBI Taxonomy" id="92947"/>
    <lineage>
        <taxon>Bacteria</taxon>
        <taxon>Pseudomonadati</taxon>
        <taxon>Pseudomonadota</taxon>
        <taxon>Alphaproteobacteria</taxon>
        <taxon>Rhodobacterales</taxon>
        <taxon>Roseobacteraceae</taxon>
        <taxon>Ketogulonicigenium</taxon>
    </lineage>
</organism>
<dbReference type="EMBL" id="CP019937">
    <property type="protein sequence ID" value="ARO15717.1"/>
    <property type="molecule type" value="Genomic_DNA"/>
</dbReference>
<keyword evidence="2" id="KW-1185">Reference proteome</keyword>
<dbReference type="Proteomes" id="UP000242447">
    <property type="component" value="Chromosome"/>
</dbReference>
<proteinExistence type="predicted"/>
<protein>
    <submittedName>
        <fullName evidence="1">Uncharacterized protein</fullName>
    </submittedName>
</protein>
<reference evidence="1 2" key="1">
    <citation type="submission" date="2017-02" db="EMBL/GenBank/DDBJ databases">
        <title>Ketogulonicigenium robustum SPU B003 Genome sequencing and assembly.</title>
        <authorList>
            <person name="Li Y."/>
            <person name="Liu L."/>
            <person name="Wang C."/>
            <person name="Zhang M."/>
            <person name="Zhang T."/>
            <person name="Zhang Y."/>
        </authorList>
    </citation>
    <scope>NUCLEOTIDE SEQUENCE [LARGE SCALE GENOMIC DNA]</scope>
    <source>
        <strain evidence="1 2">SPU_B003</strain>
    </source>
</reference>
<dbReference type="AlphaFoldDB" id="A0A1W6P333"/>
<accession>A0A1W6P333</accession>
<name>A0A1W6P333_9RHOB</name>